<evidence type="ECO:0000313" key="1">
    <source>
        <dbReference type="EMBL" id="KIK36129.1"/>
    </source>
</evidence>
<dbReference type="Proteomes" id="UP000054485">
    <property type="component" value="Unassembled WGS sequence"/>
</dbReference>
<reference evidence="1 2" key="1">
    <citation type="submission" date="2014-04" db="EMBL/GenBank/DDBJ databases">
        <authorList>
            <consortium name="DOE Joint Genome Institute"/>
            <person name="Kuo A."/>
            <person name="Ruytinx J."/>
            <person name="Rineau F."/>
            <person name="Colpaert J."/>
            <person name="Kohler A."/>
            <person name="Nagy L.G."/>
            <person name="Floudas D."/>
            <person name="Copeland A."/>
            <person name="Barry K.W."/>
            <person name="Cichocki N."/>
            <person name="Veneault-Fourrey C."/>
            <person name="LaButti K."/>
            <person name="Lindquist E.A."/>
            <person name="Lipzen A."/>
            <person name="Lundell T."/>
            <person name="Morin E."/>
            <person name="Murat C."/>
            <person name="Sun H."/>
            <person name="Tunlid A."/>
            <person name="Henrissat B."/>
            <person name="Grigoriev I.V."/>
            <person name="Hibbett D.S."/>
            <person name="Martin F."/>
            <person name="Nordberg H.P."/>
            <person name="Cantor M.N."/>
            <person name="Hua S.X."/>
        </authorList>
    </citation>
    <scope>NUCLEOTIDE SEQUENCE [LARGE SCALE GENOMIC DNA]</scope>
    <source>
        <strain evidence="1 2">UH-Slu-Lm8-n1</strain>
    </source>
</reference>
<dbReference type="EMBL" id="KN835557">
    <property type="protein sequence ID" value="KIK36129.1"/>
    <property type="molecule type" value="Genomic_DNA"/>
</dbReference>
<accession>A0A0D0ADC1</accession>
<protein>
    <submittedName>
        <fullName evidence="1">Unplaced genomic scaffold CY34scaffold_426, whole genome shotgun sequence</fullName>
    </submittedName>
</protein>
<name>A0A0D0ADC1_9AGAM</name>
<dbReference type="InParanoid" id="A0A0D0ADC1"/>
<sequence length="127" mass="14367">MTQVRLRSSTFRADKVWSSSVRYEDSCGLYLYWANGKSKVDEMGTLLEAERTLIQDEHTSTSGQFVRGLINRNPGLLAPSRVLCFAICEHRILERSWDNSLTGIIPSAKLTSHSINRTPEHRGEEKG</sequence>
<organism evidence="1 2">
    <name type="scientific">Suillus luteus UH-Slu-Lm8-n1</name>
    <dbReference type="NCBI Taxonomy" id="930992"/>
    <lineage>
        <taxon>Eukaryota</taxon>
        <taxon>Fungi</taxon>
        <taxon>Dikarya</taxon>
        <taxon>Basidiomycota</taxon>
        <taxon>Agaricomycotina</taxon>
        <taxon>Agaricomycetes</taxon>
        <taxon>Agaricomycetidae</taxon>
        <taxon>Boletales</taxon>
        <taxon>Suillineae</taxon>
        <taxon>Suillaceae</taxon>
        <taxon>Suillus</taxon>
    </lineage>
</organism>
<dbReference type="AlphaFoldDB" id="A0A0D0ADC1"/>
<dbReference type="HOGENOM" id="CLU_1971945_0_0_1"/>
<keyword evidence="2" id="KW-1185">Reference proteome</keyword>
<gene>
    <name evidence="1" type="ORF">CY34DRAFT_109651</name>
</gene>
<proteinExistence type="predicted"/>
<evidence type="ECO:0000313" key="2">
    <source>
        <dbReference type="Proteomes" id="UP000054485"/>
    </source>
</evidence>
<reference evidence="2" key="2">
    <citation type="submission" date="2015-01" db="EMBL/GenBank/DDBJ databases">
        <title>Evolutionary Origins and Diversification of the Mycorrhizal Mutualists.</title>
        <authorList>
            <consortium name="DOE Joint Genome Institute"/>
            <consortium name="Mycorrhizal Genomics Consortium"/>
            <person name="Kohler A."/>
            <person name="Kuo A."/>
            <person name="Nagy L.G."/>
            <person name="Floudas D."/>
            <person name="Copeland A."/>
            <person name="Barry K.W."/>
            <person name="Cichocki N."/>
            <person name="Veneault-Fourrey C."/>
            <person name="LaButti K."/>
            <person name="Lindquist E.A."/>
            <person name="Lipzen A."/>
            <person name="Lundell T."/>
            <person name="Morin E."/>
            <person name="Murat C."/>
            <person name="Riley R."/>
            <person name="Ohm R."/>
            <person name="Sun H."/>
            <person name="Tunlid A."/>
            <person name="Henrissat B."/>
            <person name="Grigoriev I.V."/>
            <person name="Hibbett D.S."/>
            <person name="Martin F."/>
        </authorList>
    </citation>
    <scope>NUCLEOTIDE SEQUENCE [LARGE SCALE GENOMIC DNA]</scope>
    <source>
        <strain evidence="2">UH-Slu-Lm8-n1</strain>
    </source>
</reference>